<dbReference type="NCBIfam" id="TIGR01316">
    <property type="entry name" value="gltA"/>
    <property type="match status" value="1"/>
</dbReference>
<dbReference type="InterPro" id="IPR023753">
    <property type="entry name" value="FAD/NAD-binding_dom"/>
</dbReference>
<dbReference type="InterPro" id="IPR028261">
    <property type="entry name" value="DPD_II"/>
</dbReference>
<evidence type="ECO:0000259" key="1">
    <source>
        <dbReference type="Pfam" id="PF07992"/>
    </source>
</evidence>
<dbReference type="InterPro" id="IPR006004">
    <property type="entry name" value="SudA-like"/>
</dbReference>
<dbReference type="SUPFAM" id="SSF46548">
    <property type="entry name" value="alpha-helical ferredoxin"/>
    <property type="match status" value="1"/>
</dbReference>
<dbReference type="AlphaFoldDB" id="A0A0G3WJF5"/>
<reference evidence="3 4" key="1">
    <citation type="submission" date="2014-09" db="EMBL/GenBank/DDBJ databases">
        <title>Complete genome sequence of Endomicrobium proavitum.</title>
        <authorList>
            <person name="Zheng H."/>
        </authorList>
    </citation>
    <scope>NUCLEOTIDE SEQUENCE [LARGE SCALE GENOMIC DNA]</scope>
    <source>
        <strain evidence="3 4">Rsa215</strain>
    </source>
</reference>
<dbReference type="Proteomes" id="UP000035337">
    <property type="component" value="Chromosome"/>
</dbReference>
<dbReference type="GO" id="GO:0051536">
    <property type="term" value="F:iron-sulfur cluster binding"/>
    <property type="evidence" value="ECO:0007669"/>
    <property type="project" value="InterPro"/>
</dbReference>
<sequence>MQMPPRIKMPERAPDIRNKDFKQVNTGYTAEESVAEAKRCLQCPNSSCVKGCPVEINIPGFIKKLAEGNAPAAIEILKEKNNLPAVCGRVCPQETQCEKHCILAKKGESIAIGNLERYAADFKLQSLPHCSGEAAKAEKNSQFSTLNSKLPLKVAVVGSGPAGLACAGDLAKLGYDVTVFESLHDTGGVLRYGIPEFRLPKKVLDSEIDYLKNLGVRFVLNTLIGRTKTVKRLFDEGYKAVFVGVGAGLPIFLGVEGENLNHVYSANEFLVRVNLMRAYEFPKYDTPVYKGKNVVVVGGGNTAMDSARTALRLGAQSVKLVYRRSENEMPARLEERIHAKEEGVEFITLTNPVKFIAGQNRCVAGAECVKMELGEPDASGRRRPKKIENSNFIIESDMVVLALGLNPNPVLASLTDGLNTDKDGYIEIDENFMTSLNGVFAGGDIAGGDTVIQAMGMGKKSAKNIHEYLQRFL</sequence>
<dbReference type="GO" id="GO:0016491">
    <property type="term" value="F:oxidoreductase activity"/>
    <property type="evidence" value="ECO:0007669"/>
    <property type="project" value="InterPro"/>
</dbReference>
<dbReference type="PATRIC" id="fig|1408281.3.peg.254"/>
<dbReference type="Pfam" id="PF07992">
    <property type="entry name" value="Pyr_redox_2"/>
    <property type="match status" value="1"/>
</dbReference>
<evidence type="ECO:0000259" key="2">
    <source>
        <dbReference type="Pfam" id="PF14691"/>
    </source>
</evidence>
<feature type="domain" description="FAD/NAD(P)-binding" evidence="1">
    <location>
        <begin position="153"/>
        <end position="458"/>
    </location>
</feature>
<dbReference type="Pfam" id="PF14691">
    <property type="entry name" value="Fer4_20"/>
    <property type="match status" value="1"/>
</dbReference>
<organism evidence="3 4">
    <name type="scientific">Endomicrobium proavitum</name>
    <dbReference type="NCBI Taxonomy" id="1408281"/>
    <lineage>
        <taxon>Bacteria</taxon>
        <taxon>Pseudomonadati</taxon>
        <taxon>Elusimicrobiota</taxon>
        <taxon>Endomicrobiia</taxon>
        <taxon>Endomicrobiales</taxon>
        <taxon>Endomicrobiaceae</taxon>
        <taxon>Endomicrobium</taxon>
    </lineage>
</organism>
<feature type="domain" description="Dihydroprymidine dehydrogenase" evidence="2">
    <location>
        <begin position="17"/>
        <end position="125"/>
    </location>
</feature>
<gene>
    <name evidence="3" type="primary">gltD</name>
    <name evidence="3" type="ORF">Epro_0245</name>
</gene>
<protein>
    <submittedName>
        <fullName evidence="3">Glutamate synthase (NADPH) small subunit</fullName>
    </submittedName>
</protein>
<dbReference type="EMBL" id="CP009498">
    <property type="protein sequence ID" value="AKL97624.1"/>
    <property type="molecule type" value="Genomic_DNA"/>
</dbReference>
<dbReference type="InterPro" id="IPR009051">
    <property type="entry name" value="Helical_ferredxn"/>
</dbReference>
<dbReference type="InterPro" id="IPR036188">
    <property type="entry name" value="FAD/NAD-bd_sf"/>
</dbReference>
<dbReference type="Gene3D" id="1.10.1060.10">
    <property type="entry name" value="Alpha-helical ferredoxin"/>
    <property type="match status" value="1"/>
</dbReference>
<keyword evidence="4" id="KW-1185">Reference proteome</keyword>
<dbReference type="KEGG" id="epo:Epro_0245"/>
<evidence type="ECO:0000313" key="4">
    <source>
        <dbReference type="Proteomes" id="UP000035337"/>
    </source>
</evidence>
<evidence type="ECO:0000313" key="3">
    <source>
        <dbReference type="EMBL" id="AKL97624.1"/>
    </source>
</evidence>
<dbReference type="PRINTS" id="PR00368">
    <property type="entry name" value="FADPNR"/>
</dbReference>
<dbReference type="PANTHER" id="PTHR42783">
    <property type="entry name" value="GLUTAMATE SYNTHASE [NADPH] SMALL CHAIN"/>
    <property type="match status" value="1"/>
</dbReference>
<dbReference type="STRING" id="1408281.Epro_0245"/>
<accession>A0A0G3WJF5</accession>
<dbReference type="SUPFAM" id="SSF51971">
    <property type="entry name" value="Nucleotide-binding domain"/>
    <property type="match status" value="1"/>
</dbReference>
<proteinExistence type="predicted"/>
<name>A0A0G3WJF5_9BACT</name>
<dbReference type="PRINTS" id="PR00469">
    <property type="entry name" value="PNDRDTASEII"/>
</dbReference>
<dbReference type="Gene3D" id="3.50.50.60">
    <property type="entry name" value="FAD/NAD(P)-binding domain"/>
    <property type="match status" value="2"/>
</dbReference>
<dbReference type="PANTHER" id="PTHR42783:SF3">
    <property type="entry name" value="GLUTAMATE SYNTHASE [NADPH] SMALL CHAIN-RELATED"/>
    <property type="match status" value="1"/>
</dbReference>